<evidence type="ECO:0000256" key="1">
    <source>
        <dbReference type="SAM" id="MobiDB-lite"/>
    </source>
</evidence>
<gene>
    <name evidence="2" type="ORF">C1SCF055_LOCUS7831</name>
</gene>
<accession>A0A9P1FL47</accession>
<dbReference type="Proteomes" id="UP001152797">
    <property type="component" value="Unassembled WGS sequence"/>
</dbReference>
<sequence length="228" mass="25205">MVVLTAMVDCTCGESTLQKLLDDMNESMSPESGRHGIFLWVVGSCSDCQATQAWAELLQQLQRWSLPIFGVAMGKLNAAAAELVTACDYIYSDGIVNVGADQVYPSMHMLSLACSTTIGLLEKMETPQLISLKREMLWAKASKLGLTPESAQVMDGKESVQKATSKQYDRQGSWGQSSCSTDVPETPRTTTLNCEDLDWRGELKLRSMDSMENEKRLRFAADVEIIPY</sequence>
<feature type="region of interest" description="Disordered" evidence="1">
    <location>
        <begin position="155"/>
        <end position="187"/>
    </location>
</feature>
<feature type="compositionally biased region" description="Polar residues" evidence="1">
    <location>
        <begin position="173"/>
        <end position="187"/>
    </location>
</feature>
<reference evidence="2" key="1">
    <citation type="submission" date="2022-10" db="EMBL/GenBank/DDBJ databases">
        <authorList>
            <person name="Chen Y."/>
            <person name="Dougan E. K."/>
            <person name="Chan C."/>
            <person name="Rhodes N."/>
            <person name="Thang M."/>
        </authorList>
    </citation>
    <scope>NUCLEOTIDE SEQUENCE</scope>
</reference>
<comment type="caution">
    <text evidence="2">The sequence shown here is derived from an EMBL/GenBank/DDBJ whole genome shotgun (WGS) entry which is preliminary data.</text>
</comment>
<dbReference type="EMBL" id="CAMXCT010000522">
    <property type="protein sequence ID" value="CAI3979911.1"/>
    <property type="molecule type" value="Genomic_DNA"/>
</dbReference>
<evidence type="ECO:0000313" key="3">
    <source>
        <dbReference type="EMBL" id="CAL1133286.1"/>
    </source>
</evidence>
<dbReference type="EMBL" id="CAMXCT020000522">
    <property type="protein sequence ID" value="CAL1133286.1"/>
    <property type="molecule type" value="Genomic_DNA"/>
</dbReference>
<name>A0A9P1FL47_9DINO</name>
<evidence type="ECO:0000313" key="4">
    <source>
        <dbReference type="Proteomes" id="UP001152797"/>
    </source>
</evidence>
<organism evidence="2">
    <name type="scientific">Cladocopium goreaui</name>
    <dbReference type="NCBI Taxonomy" id="2562237"/>
    <lineage>
        <taxon>Eukaryota</taxon>
        <taxon>Sar</taxon>
        <taxon>Alveolata</taxon>
        <taxon>Dinophyceae</taxon>
        <taxon>Suessiales</taxon>
        <taxon>Symbiodiniaceae</taxon>
        <taxon>Cladocopium</taxon>
    </lineage>
</organism>
<dbReference type="EMBL" id="CAMXCT030000522">
    <property type="protein sequence ID" value="CAL4767223.1"/>
    <property type="molecule type" value="Genomic_DNA"/>
</dbReference>
<dbReference type="AlphaFoldDB" id="A0A9P1FL47"/>
<proteinExistence type="predicted"/>
<keyword evidence="4" id="KW-1185">Reference proteome</keyword>
<protein>
    <submittedName>
        <fullName evidence="2">Uncharacterized protein</fullName>
    </submittedName>
</protein>
<reference evidence="3" key="2">
    <citation type="submission" date="2024-04" db="EMBL/GenBank/DDBJ databases">
        <authorList>
            <person name="Chen Y."/>
            <person name="Shah S."/>
            <person name="Dougan E. K."/>
            <person name="Thang M."/>
            <person name="Chan C."/>
        </authorList>
    </citation>
    <scope>NUCLEOTIDE SEQUENCE [LARGE SCALE GENOMIC DNA]</scope>
</reference>
<evidence type="ECO:0000313" key="2">
    <source>
        <dbReference type="EMBL" id="CAI3979911.1"/>
    </source>
</evidence>